<dbReference type="InterPro" id="IPR057666">
    <property type="entry name" value="DrpA_SLOG"/>
</dbReference>
<evidence type="ECO:0000259" key="2">
    <source>
        <dbReference type="Pfam" id="PF02481"/>
    </source>
</evidence>
<reference evidence="3 4" key="1">
    <citation type="submission" date="2017-02" db="EMBL/GenBank/DDBJ databases">
        <authorList>
            <person name="Peterson S.W."/>
        </authorList>
    </citation>
    <scope>NUCLEOTIDE SEQUENCE [LARGE SCALE GENOMIC DNA]</scope>
    <source>
        <strain evidence="3 4">ATCC 700028</strain>
    </source>
</reference>
<feature type="domain" description="Smf/DprA SLOG" evidence="2">
    <location>
        <begin position="103"/>
        <end position="286"/>
    </location>
</feature>
<comment type="similarity">
    <text evidence="1">Belongs to the DprA/Smf family.</text>
</comment>
<evidence type="ECO:0000313" key="3">
    <source>
        <dbReference type="EMBL" id="SJZ51876.1"/>
    </source>
</evidence>
<dbReference type="Proteomes" id="UP000191153">
    <property type="component" value="Unassembled WGS sequence"/>
</dbReference>
<dbReference type="SUPFAM" id="SSF102405">
    <property type="entry name" value="MCP/YpsA-like"/>
    <property type="match status" value="1"/>
</dbReference>
<dbReference type="PANTHER" id="PTHR43022:SF1">
    <property type="entry name" value="PROTEIN SMF"/>
    <property type="match status" value="1"/>
</dbReference>
<dbReference type="AlphaFoldDB" id="A0A1T4LB03"/>
<dbReference type="Pfam" id="PF02481">
    <property type="entry name" value="DNA_processg_A"/>
    <property type="match status" value="1"/>
</dbReference>
<accession>A0A1T4LB03</accession>
<dbReference type="PANTHER" id="PTHR43022">
    <property type="entry name" value="PROTEIN SMF"/>
    <property type="match status" value="1"/>
</dbReference>
<dbReference type="Gene3D" id="3.40.50.450">
    <property type="match status" value="1"/>
</dbReference>
<gene>
    <name evidence="3" type="ORF">SAMN02745174_00777</name>
</gene>
<evidence type="ECO:0000256" key="1">
    <source>
        <dbReference type="ARBA" id="ARBA00006525"/>
    </source>
</evidence>
<name>A0A1T4LB03_9FUSO</name>
<evidence type="ECO:0000313" key="4">
    <source>
        <dbReference type="Proteomes" id="UP000191153"/>
    </source>
</evidence>
<dbReference type="EMBL" id="FUWX01000006">
    <property type="protein sequence ID" value="SJZ51876.1"/>
    <property type="molecule type" value="Genomic_DNA"/>
</dbReference>
<organism evidence="3 4">
    <name type="scientific">Cetobacterium ceti</name>
    <dbReference type="NCBI Taxonomy" id="180163"/>
    <lineage>
        <taxon>Bacteria</taxon>
        <taxon>Fusobacteriati</taxon>
        <taxon>Fusobacteriota</taxon>
        <taxon>Fusobacteriia</taxon>
        <taxon>Fusobacteriales</taxon>
        <taxon>Fusobacteriaceae</taxon>
        <taxon>Cetobacterium</taxon>
    </lineage>
</organism>
<sequence length="342" mass="39775">MKILIYESLRIFSKIYSYTGSNNEDIIFNSKRLYKICMDSFSENINIFKIKEKKCMDFFYDKEIFLKESEKEVIIFFRKFFKEVLKEIEEEIKIEKKLNIKAIDIFSEDYPEELKKIEVPPYILYGIGNTKEIKNKNSLGIVGTRNPEKYFSNLIGEEIGKILVEKNYNGIGGLALGCDSIGHEKILKYGGITGVILGQGLNREIYPRENKNLIKKILDKNGYVISEVPINESVKRDYLLRRNRIQGTIGKGIFVLETGLKGGTIKTIKDTLKENKKVFLWDPREKLEKNLSIEGNYGIIEKNKKMGISLKKMEKIILIKNGKEFIEELEREENKFSPLKLF</sequence>
<keyword evidence="4" id="KW-1185">Reference proteome</keyword>
<proteinExistence type="inferred from homology"/>
<dbReference type="GO" id="GO:0009294">
    <property type="term" value="P:DNA-mediated transformation"/>
    <property type="evidence" value="ECO:0007669"/>
    <property type="project" value="InterPro"/>
</dbReference>
<dbReference type="STRING" id="180163.SAMN02745174_00777"/>
<protein>
    <submittedName>
        <fullName evidence="3">DNA processing protein</fullName>
    </submittedName>
</protein>
<dbReference type="InterPro" id="IPR003488">
    <property type="entry name" value="DprA"/>
</dbReference>